<dbReference type="Proteomes" id="UP000012073">
    <property type="component" value="Unassembled WGS sequence"/>
</dbReference>
<evidence type="ECO:0000313" key="3">
    <source>
        <dbReference type="Proteomes" id="UP000012073"/>
    </source>
</evidence>
<keyword evidence="1" id="KW-0812">Transmembrane</keyword>
<keyword evidence="1" id="KW-1133">Transmembrane helix</keyword>
<dbReference type="EMBL" id="HG001460">
    <property type="protein sequence ID" value="CDF32224.1"/>
    <property type="molecule type" value="Genomic_DNA"/>
</dbReference>
<evidence type="ECO:0000256" key="1">
    <source>
        <dbReference type="SAM" id="Phobius"/>
    </source>
</evidence>
<name>R7Q2E5_CHOCR</name>
<keyword evidence="3" id="KW-1185">Reference proteome</keyword>
<dbReference type="AlphaFoldDB" id="R7Q2E5"/>
<dbReference type="GeneID" id="17319598"/>
<dbReference type="Gramene" id="CDF32224">
    <property type="protein sequence ID" value="CDF32224"/>
    <property type="gene ID" value="CHC_T00007603001"/>
</dbReference>
<dbReference type="RefSeq" id="XP_005711889.1">
    <property type="nucleotide sequence ID" value="XM_005711832.1"/>
</dbReference>
<dbReference type="PhylomeDB" id="R7Q2E5"/>
<dbReference type="KEGG" id="ccp:CHC_T00007603001"/>
<feature type="transmembrane region" description="Helical" evidence="1">
    <location>
        <begin position="444"/>
        <end position="467"/>
    </location>
</feature>
<accession>R7Q2E5</accession>
<reference evidence="3" key="1">
    <citation type="journal article" date="2013" name="Proc. Natl. Acad. Sci. U.S.A.">
        <title>Genome structure and metabolic features in the red seaweed Chondrus crispus shed light on evolution of the Archaeplastida.</title>
        <authorList>
            <person name="Collen J."/>
            <person name="Porcel B."/>
            <person name="Carre W."/>
            <person name="Ball S.G."/>
            <person name="Chaparro C."/>
            <person name="Tonon T."/>
            <person name="Barbeyron T."/>
            <person name="Michel G."/>
            <person name="Noel B."/>
            <person name="Valentin K."/>
            <person name="Elias M."/>
            <person name="Artiguenave F."/>
            <person name="Arun A."/>
            <person name="Aury J.M."/>
            <person name="Barbosa-Neto J.F."/>
            <person name="Bothwell J.H."/>
            <person name="Bouget F.Y."/>
            <person name="Brillet L."/>
            <person name="Cabello-Hurtado F."/>
            <person name="Capella-Gutierrez S."/>
            <person name="Charrier B."/>
            <person name="Cladiere L."/>
            <person name="Cock J.M."/>
            <person name="Coelho S.M."/>
            <person name="Colleoni C."/>
            <person name="Czjzek M."/>
            <person name="Da Silva C."/>
            <person name="Delage L."/>
            <person name="Denoeud F."/>
            <person name="Deschamps P."/>
            <person name="Dittami S.M."/>
            <person name="Gabaldon T."/>
            <person name="Gachon C.M."/>
            <person name="Groisillier A."/>
            <person name="Herve C."/>
            <person name="Jabbari K."/>
            <person name="Katinka M."/>
            <person name="Kloareg B."/>
            <person name="Kowalczyk N."/>
            <person name="Labadie K."/>
            <person name="Leblanc C."/>
            <person name="Lopez P.J."/>
            <person name="McLachlan D.H."/>
            <person name="Meslet-Cladiere L."/>
            <person name="Moustafa A."/>
            <person name="Nehr Z."/>
            <person name="Nyvall Collen P."/>
            <person name="Panaud O."/>
            <person name="Partensky F."/>
            <person name="Poulain J."/>
            <person name="Rensing S.A."/>
            <person name="Rousvoal S."/>
            <person name="Samson G."/>
            <person name="Symeonidi A."/>
            <person name="Weissenbach J."/>
            <person name="Zambounis A."/>
            <person name="Wincker P."/>
            <person name="Boyen C."/>
        </authorList>
    </citation>
    <scope>NUCLEOTIDE SEQUENCE [LARGE SCALE GENOMIC DNA]</scope>
    <source>
        <strain evidence="3">cv. Stackhouse</strain>
    </source>
</reference>
<keyword evidence="1" id="KW-0472">Membrane</keyword>
<protein>
    <submittedName>
        <fullName evidence="2">Uncharacterized protein</fullName>
    </submittedName>
</protein>
<gene>
    <name evidence="2" type="ORF">CHC_T00007603001</name>
</gene>
<organism evidence="2 3">
    <name type="scientific">Chondrus crispus</name>
    <name type="common">Carrageen Irish moss</name>
    <name type="synonym">Polymorpha crispa</name>
    <dbReference type="NCBI Taxonomy" id="2769"/>
    <lineage>
        <taxon>Eukaryota</taxon>
        <taxon>Rhodophyta</taxon>
        <taxon>Florideophyceae</taxon>
        <taxon>Rhodymeniophycidae</taxon>
        <taxon>Gigartinales</taxon>
        <taxon>Gigartinaceae</taxon>
        <taxon>Chondrus</taxon>
    </lineage>
</organism>
<evidence type="ECO:0000313" key="2">
    <source>
        <dbReference type="EMBL" id="CDF32224.1"/>
    </source>
</evidence>
<sequence>MLAKLWSSNVAYRAGSRVSSGSPVQLRPRPYTRSSLVTEEDGNDWRFRLVIAFVAFILVSADLLIEFGSGSSDVASGNMIATGYGAAGRSQPLDVRRNSDGTWSPALRSQRIVNATYQVYEVDLVPDEAWGITERDIQVIQNTRDAVEADGQIITSAIPDQWLLTGSGRELWFSGQSGAALVKDDKLLITTGLASFVLLETSWTGEASIAVTEIVPNFLFVNNLRIYSDYNITVTVRMNKLPQLMLDCDGNTEYPASWQVVCVDASTRPSEVVWHDGNLLPPALTTLKSQSITIDYGKRVEMEIPWAIFDEVDSRPSSSFDRSIRTETFNGENATLVVTQRAGVLMMREGRQVTCCLSVMGDIHNKRLPACRMQDGRSESEADAMFKALQLTSADYNKIWRIYHSWINGDEERSRTEVNWISTELQTELGSLISDVKTVATINIFFIIGVGLILVTFLVGASVHVFYRLKLVKVEPSCRRVTLETSRRVLAMSASCKYNCGMVPGAPPRTSVVRSGDKTCHLDTSYSLQDDSISATEAAKEGLVLVGRRVRARDGEEAQSEGSLPHCCAVGRVAAAYRSRGRGRRNDEHRIAWVKSPGRSKTLLELVRKDGRMRPLEDCEGGRDDIN</sequence>
<proteinExistence type="predicted"/>